<feature type="non-terminal residue" evidence="2">
    <location>
        <position position="55"/>
    </location>
</feature>
<dbReference type="AlphaFoldDB" id="F3G510"/>
<dbReference type="Gene3D" id="3.10.20.440">
    <property type="entry name" value="2Fe-2S iron-sulphur cluster binding domain, sarcosine oxidase, alpha subunit, N-terminal domain"/>
    <property type="match status" value="1"/>
</dbReference>
<proteinExistence type="predicted"/>
<evidence type="ECO:0000313" key="3">
    <source>
        <dbReference type="Proteomes" id="UP000004986"/>
    </source>
</evidence>
<dbReference type="HOGENOM" id="CLU_205562_0_0_6"/>
<protein>
    <submittedName>
        <fullName evidence="2">Sarcosine oxidase, subunit alpha</fullName>
    </submittedName>
</protein>
<keyword evidence="1" id="KW-0560">Oxidoreductase</keyword>
<accession>F3G510</accession>
<sequence>MSQTHRLPNGGRINRSKVLNFTFNGQTYQGFEGDSLASALLANGVDIIGRRFKYS</sequence>
<gene>
    <name evidence="2" type="ORF">PSYPI_06960</name>
</gene>
<dbReference type="Pfam" id="PF13510">
    <property type="entry name" value="Fer2_4"/>
    <property type="match status" value="1"/>
</dbReference>
<dbReference type="InterPro" id="IPR042204">
    <property type="entry name" value="2Fe-2S-bd_N"/>
</dbReference>
<reference evidence="2 3" key="1">
    <citation type="journal article" date="2011" name="PLoS Pathog.">
        <title>Dynamic evolution of pathogenicity revealed by sequencing and comparative genomics of 19 Pseudomonas syringae isolates.</title>
        <authorList>
            <person name="Baltrus D.A."/>
            <person name="Nishimura M.T."/>
            <person name="Romanchuk A."/>
            <person name="Chang J.H."/>
            <person name="Mukhtar M.S."/>
            <person name="Cherkis K."/>
            <person name="Roach J."/>
            <person name="Grant S.R."/>
            <person name="Jones C.D."/>
            <person name="Dangl J.L."/>
        </authorList>
    </citation>
    <scope>NUCLEOTIDE SEQUENCE [LARGE SCALE GENOMIC DNA]</scope>
    <source>
        <strain evidence="2 3">1704B</strain>
    </source>
</reference>
<evidence type="ECO:0000313" key="2">
    <source>
        <dbReference type="EMBL" id="EGH42160.1"/>
    </source>
</evidence>
<dbReference type="GO" id="GO:0016491">
    <property type="term" value="F:oxidoreductase activity"/>
    <property type="evidence" value="ECO:0007669"/>
    <property type="project" value="UniProtKB-KW"/>
</dbReference>
<organism evidence="2 3">
    <name type="scientific">Pseudomonas syringae pv. pisi str. 1704B</name>
    <dbReference type="NCBI Taxonomy" id="629263"/>
    <lineage>
        <taxon>Bacteria</taxon>
        <taxon>Pseudomonadati</taxon>
        <taxon>Pseudomonadota</taxon>
        <taxon>Gammaproteobacteria</taxon>
        <taxon>Pseudomonadales</taxon>
        <taxon>Pseudomonadaceae</taxon>
        <taxon>Pseudomonas</taxon>
        <taxon>Pseudomonas syringae</taxon>
    </lineage>
</organism>
<evidence type="ECO:0000256" key="1">
    <source>
        <dbReference type="ARBA" id="ARBA00023002"/>
    </source>
</evidence>
<dbReference type="Proteomes" id="UP000004986">
    <property type="component" value="Unassembled WGS sequence"/>
</dbReference>
<keyword evidence="3" id="KW-1185">Reference proteome</keyword>
<name>F3G510_PSESJ</name>
<dbReference type="EMBL" id="AEAI01000336">
    <property type="protein sequence ID" value="EGH42160.1"/>
    <property type="molecule type" value="Genomic_DNA"/>
</dbReference>
<comment type="caution">
    <text evidence="2">The sequence shown here is derived from an EMBL/GenBank/DDBJ whole genome shotgun (WGS) entry which is preliminary data.</text>
</comment>